<feature type="transmembrane region" description="Helical" evidence="1">
    <location>
        <begin position="78"/>
        <end position="107"/>
    </location>
</feature>
<protein>
    <submittedName>
        <fullName evidence="2">Uncharacterized protein</fullName>
    </submittedName>
</protein>
<accession>A0A3N4KJ97</accession>
<keyword evidence="1" id="KW-0472">Membrane</keyword>
<feature type="transmembrane region" description="Helical" evidence="1">
    <location>
        <begin position="12"/>
        <end position="34"/>
    </location>
</feature>
<reference evidence="2 3" key="1">
    <citation type="journal article" date="2018" name="Nat. Ecol. Evol.">
        <title>Pezizomycetes genomes reveal the molecular basis of ectomycorrhizal truffle lifestyle.</title>
        <authorList>
            <person name="Murat C."/>
            <person name="Payen T."/>
            <person name="Noel B."/>
            <person name="Kuo A."/>
            <person name="Morin E."/>
            <person name="Chen J."/>
            <person name="Kohler A."/>
            <person name="Krizsan K."/>
            <person name="Balestrini R."/>
            <person name="Da Silva C."/>
            <person name="Montanini B."/>
            <person name="Hainaut M."/>
            <person name="Levati E."/>
            <person name="Barry K.W."/>
            <person name="Belfiori B."/>
            <person name="Cichocki N."/>
            <person name="Clum A."/>
            <person name="Dockter R.B."/>
            <person name="Fauchery L."/>
            <person name="Guy J."/>
            <person name="Iotti M."/>
            <person name="Le Tacon F."/>
            <person name="Lindquist E.A."/>
            <person name="Lipzen A."/>
            <person name="Malagnac F."/>
            <person name="Mello A."/>
            <person name="Molinier V."/>
            <person name="Miyauchi S."/>
            <person name="Poulain J."/>
            <person name="Riccioni C."/>
            <person name="Rubini A."/>
            <person name="Sitrit Y."/>
            <person name="Splivallo R."/>
            <person name="Traeger S."/>
            <person name="Wang M."/>
            <person name="Zifcakova L."/>
            <person name="Wipf D."/>
            <person name="Zambonelli A."/>
            <person name="Paolocci F."/>
            <person name="Nowrousian M."/>
            <person name="Ottonello S."/>
            <person name="Baldrian P."/>
            <person name="Spatafora J.W."/>
            <person name="Henrissat B."/>
            <person name="Nagy L.G."/>
            <person name="Aury J.M."/>
            <person name="Wincker P."/>
            <person name="Grigoriev I.V."/>
            <person name="Bonfante P."/>
            <person name="Martin F.M."/>
        </authorList>
    </citation>
    <scope>NUCLEOTIDE SEQUENCE [LARGE SCALE GENOMIC DNA]</scope>
    <source>
        <strain evidence="2 3">CCBAS932</strain>
    </source>
</reference>
<gene>
    <name evidence="2" type="ORF">P167DRAFT_250879</name>
</gene>
<evidence type="ECO:0000313" key="2">
    <source>
        <dbReference type="EMBL" id="RPB10636.1"/>
    </source>
</evidence>
<keyword evidence="1" id="KW-1133">Transmembrane helix</keyword>
<sequence>MDGWMDLLYLGIILWHCYFLHRGHFGIFFFIYLFSFNTPKRLFVFLHSSLSVGLGRLGKLGEGGNHVAYEGACQKKDFVFLAVWALCFSWFFFFFSFFLSVVGAVVLGGGGGNGAPSKSFRF</sequence>
<keyword evidence="1" id="KW-0812">Transmembrane</keyword>
<dbReference type="Proteomes" id="UP000277580">
    <property type="component" value="Unassembled WGS sequence"/>
</dbReference>
<dbReference type="InParanoid" id="A0A3N4KJ97"/>
<evidence type="ECO:0000313" key="3">
    <source>
        <dbReference type="Proteomes" id="UP000277580"/>
    </source>
</evidence>
<dbReference type="AlphaFoldDB" id="A0A3N4KJ97"/>
<evidence type="ECO:0000256" key="1">
    <source>
        <dbReference type="SAM" id="Phobius"/>
    </source>
</evidence>
<organism evidence="2 3">
    <name type="scientific">Morchella conica CCBAS932</name>
    <dbReference type="NCBI Taxonomy" id="1392247"/>
    <lineage>
        <taxon>Eukaryota</taxon>
        <taxon>Fungi</taxon>
        <taxon>Dikarya</taxon>
        <taxon>Ascomycota</taxon>
        <taxon>Pezizomycotina</taxon>
        <taxon>Pezizomycetes</taxon>
        <taxon>Pezizales</taxon>
        <taxon>Morchellaceae</taxon>
        <taxon>Morchella</taxon>
    </lineage>
</organism>
<keyword evidence="3" id="KW-1185">Reference proteome</keyword>
<dbReference type="EMBL" id="ML119142">
    <property type="protein sequence ID" value="RPB10636.1"/>
    <property type="molecule type" value="Genomic_DNA"/>
</dbReference>
<proteinExistence type="predicted"/>
<name>A0A3N4KJ97_9PEZI</name>